<proteinExistence type="predicted"/>
<name>A0A829PRW3_9MYCO</name>
<dbReference type="AlphaFoldDB" id="A0A829PRW3"/>
<reference evidence="1 2" key="1">
    <citation type="submission" date="2014-01" db="EMBL/GenBank/DDBJ databases">
        <authorList>
            <person name="Zelazny A."/>
            <person name="Olivier K."/>
            <person name="Sampaio E.P."/>
            <person name="Holland S.M."/>
            <person name="Tallon L.J."/>
            <person name="Sadzewicz L.K."/>
            <person name="Sengamalay N."/>
            <person name="Fraser C.M."/>
            <person name="Hine E."/>
            <person name="Shefchek K.A."/>
            <person name="Das S.P."/>
            <person name="Shallom S.J."/>
            <person name="Agrawal S."/>
            <person name="Tettelin H."/>
        </authorList>
    </citation>
    <scope>NUCLEOTIDE SEQUENCE [LARGE SCALE GENOMIC DNA]</scope>
    <source>
        <strain evidence="1 2">MAB_030201_1075</strain>
    </source>
</reference>
<sequence>MRNATAKAMTWWGSSKTRLVGSAIDEFDEIETKLTHLRNPRPA</sequence>
<comment type="caution">
    <text evidence="1">The sequence shown here is derived from an EMBL/GenBank/DDBJ whole genome shotgun (WGS) entry which is preliminary data.</text>
</comment>
<protein>
    <submittedName>
        <fullName evidence="1">Uncharacterized protein</fullName>
    </submittedName>
</protein>
<organism evidence="1 2">
    <name type="scientific">Mycobacteroides abscessus MAB_030201_1075</name>
    <dbReference type="NCBI Taxonomy" id="1335410"/>
    <lineage>
        <taxon>Bacteria</taxon>
        <taxon>Bacillati</taxon>
        <taxon>Actinomycetota</taxon>
        <taxon>Actinomycetes</taxon>
        <taxon>Mycobacteriales</taxon>
        <taxon>Mycobacteriaceae</taxon>
        <taxon>Mycobacteroides</taxon>
        <taxon>Mycobacteroides abscessus</taxon>
    </lineage>
</organism>
<dbReference type="Proteomes" id="UP000019854">
    <property type="component" value="Unassembled WGS sequence"/>
</dbReference>
<evidence type="ECO:0000313" key="2">
    <source>
        <dbReference type="Proteomes" id="UP000019854"/>
    </source>
</evidence>
<gene>
    <name evidence="1" type="ORF">L829_3527</name>
</gene>
<evidence type="ECO:0000313" key="1">
    <source>
        <dbReference type="EMBL" id="ETZ89949.1"/>
    </source>
</evidence>
<dbReference type="EMBL" id="JAOX01000001">
    <property type="protein sequence ID" value="ETZ89949.1"/>
    <property type="molecule type" value="Genomic_DNA"/>
</dbReference>
<accession>A0A829PRW3</accession>